<accession>A0A067M1D6</accession>
<protein>
    <submittedName>
        <fullName evidence="1">Uncharacterized protein</fullName>
    </submittedName>
</protein>
<reference evidence="2" key="1">
    <citation type="journal article" date="2014" name="Proc. Natl. Acad. Sci. U.S.A.">
        <title>Extensive sampling of basidiomycete genomes demonstrates inadequacy of the white-rot/brown-rot paradigm for wood decay fungi.</title>
        <authorList>
            <person name="Riley R."/>
            <person name="Salamov A.A."/>
            <person name="Brown D.W."/>
            <person name="Nagy L.G."/>
            <person name="Floudas D."/>
            <person name="Held B.W."/>
            <person name="Levasseur A."/>
            <person name="Lombard V."/>
            <person name="Morin E."/>
            <person name="Otillar R."/>
            <person name="Lindquist E.A."/>
            <person name="Sun H."/>
            <person name="LaButti K.M."/>
            <person name="Schmutz J."/>
            <person name="Jabbour D."/>
            <person name="Luo H."/>
            <person name="Baker S.E."/>
            <person name="Pisabarro A.G."/>
            <person name="Walton J.D."/>
            <person name="Blanchette R.A."/>
            <person name="Henrissat B."/>
            <person name="Martin F."/>
            <person name="Cullen D."/>
            <person name="Hibbett D.S."/>
            <person name="Grigoriev I.V."/>
        </authorList>
    </citation>
    <scope>NUCLEOTIDE SEQUENCE [LARGE SCALE GENOMIC DNA]</scope>
    <source>
        <strain evidence="2">FD-172 SS1</strain>
    </source>
</reference>
<dbReference type="EMBL" id="KL198089">
    <property type="protein sequence ID" value="KDQ08520.1"/>
    <property type="molecule type" value="Genomic_DNA"/>
</dbReference>
<keyword evidence="2" id="KW-1185">Reference proteome</keyword>
<evidence type="ECO:0000313" key="1">
    <source>
        <dbReference type="EMBL" id="KDQ08520.1"/>
    </source>
</evidence>
<organism evidence="1 2">
    <name type="scientific">Botryobasidium botryosum (strain FD-172 SS1)</name>
    <dbReference type="NCBI Taxonomy" id="930990"/>
    <lineage>
        <taxon>Eukaryota</taxon>
        <taxon>Fungi</taxon>
        <taxon>Dikarya</taxon>
        <taxon>Basidiomycota</taxon>
        <taxon>Agaricomycotina</taxon>
        <taxon>Agaricomycetes</taxon>
        <taxon>Cantharellales</taxon>
        <taxon>Botryobasidiaceae</taxon>
        <taxon>Botryobasidium</taxon>
    </lineage>
</organism>
<proteinExistence type="predicted"/>
<name>A0A067M1D6_BOTB1</name>
<gene>
    <name evidence="1" type="ORF">BOTBODRAFT_37819</name>
</gene>
<dbReference type="InParanoid" id="A0A067M1D6"/>
<dbReference type="Proteomes" id="UP000027195">
    <property type="component" value="Unassembled WGS sequence"/>
</dbReference>
<evidence type="ECO:0000313" key="2">
    <source>
        <dbReference type="Proteomes" id="UP000027195"/>
    </source>
</evidence>
<dbReference type="HOGENOM" id="CLU_1440840_0_0_1"/>
<dbReference type="AlphaFoldDB" id="A0A067M1D6"/>
<sequence>MAAPVPVPVFSLVVYDPVYIEYLVLQINILWWRAQVTCVQQRANKLSSLFDAAMLAGPSTVLLLKPYIEQESTAIQAEYAALEDKVKMSEEKIEQRSHDYVVAAIAWKSKKCYRKVRIVNALLGKNDPLIIMLGPAGEEVPEWFARTHAEIEQLEGKMLDHHLQFYGLKVEGSAAAMRHALLAHLGRR</sequence>